<accession>A0A2U1Q9A1</accession>
<reference evidence="1 2" key="1">
    <citation type="journal article" date="2018" name="Mol. Plant">
        <title>The genome of Artemisia annua provides insight into the evolution of Asteraceae family and artemisinin biosynthesis.</title>
        <authorList>
            <person name="Shen Q."/>
            <person name="Zhang L."/>
            <person name="Liao Z."/>
            <person name="Wang S."/>
            <person name="Yan T."/>
            <person name="Shi P."/>
            <person name="Liu M."/>
            <person name="Fu X."/>
            <person name="Pan Q."/>
            <person name="Wang Y."/>
            <person name="Lv Z."/>
            <person name="Lu X."/>
            <person name="Zhang F."/>
            <person name="Jiang W."/>
            <person name="Ma Y."/>
            <person name="Chen M."/>
            <person name="Hao X."/>
            <person name="Li L."/>
            <person name="Tang Y."/>
            <person name="Lv G."/>
            <person name="Zhou Y."/>
            <person name="Sun X."/>
            <person name="Brodelius P.E."/>
            <person name="Rose J.K.C."/>
            <person name="Tang K."/>
        </authorList>
    </citation>
    <scope>NUCLEOTIDE SEQUENCE [LARGE SCALE GENOMIC DNA]</scope>
    <source>
        <strain evidence="2">cv. Huhao1</strain>
        <tissue evidence="1">Leaf</tissue>
    </source>
</reference>
<evidence type="ECO:0000313" key="2">
    <source>
        <dbReference type="Proteomes" id="UP000245207"/>
    </source>
</evidence>
<dbReference type="EMBL" id="PKPP01000304">
    <property type="protein sequence ID" value="PWA94585.1"/>
    <property type="molecule type" value="Genomic_DNA"/>
</dbReference>
<name>A0A2U1Q9A1_ARTAN</name>
<dbReference type="Proteomes" id="UP000245207">
    <property type="component" value="Unassembled WGS sequence"/>
</dbReference>
<organism evidence="1 2">
    <name type="scientific">Artemisia annua</name>
    <name type="common">Sweet wormwood</name>
    <dbReference type="NCBI Taxonomy" id="35608"/>
    <lineage>
        <taxon>Eukaryota</taxon>
        <taxon>Viridiplantae</taxon>
        <taxon>Streptophyta</taxon>
        <taxon>Embryophyta</taxon>
        <taxon>Tracheophyta</taxon>
        <taxon>Spermatophyta</taxon>
        <taxon>Magnoliopsida</taxon>
        <taxon>eudicotyledons</taxon>
        <taxon>Gunneridae</taxon>
        <taxon>Pentapetalae</taxon>
        <taxon>asterids</taxon>
        <taxon>campanulids</taxon>
        <taxon>Asterales</taxon>
        <taxon>Asteraceae</taxon>
        <taxon>Asteroideae</taxon>
        <taxon>Anthemideae</taxon>
        <taxon>Artemisiinae</taxon>
        <taxon>Artemisia</taxon>
    </lineage>
</organism>
<protein>
    <submittedName>
        <fullName evidence="1">Uncharacterized protein</fullName>
    </submittedName>
</protein>
<gene>
    <name evidence="1" type="ORF">CTI12_AA059060</name>
</gene>
<keyword evidence="2" id="KW-1185">Reference proteome</keyword>
<dbReference type="AlphaFoldDB" id="A0A2U1Q9A1"/>
<proteinExistence type="predicted"/>
<sequence length="115" mass="13283">MSSHEETIPHNQDVNMLCVEFATHLTPNSETNLDSHTTDVHVDVEQKARATTAQMDRIWVDLVRKEIKLLLDIVDAAEYRIESDSTTVEDLMKLVLQKMKDTANWMEQLEPLFTQ</sequence>
<comment type="caution">
    <text evidence="1">The sequence shown here is derived from an EMBL/GenBank/DDBJ whole genome shotgun (WGS) entry which is preliminary data.</text>
</comment>
<dbReference type="OrthoDB" id="1425980at2759"/>
<evidence type="ECO:0000313" key="1">
    <source>
        <dbReference type="EMBL" id="PWA94585.1"/>
    </source>
</evidence>